<accession>A0A2D0IUG7</accession>
<dbReference type="PANTHER" id="PTHR32305">
    <property type="match status" value="1"/>
</dbReference>
<dbReference type="InterPro" id="IPR017847">
    <property type="entry name" value="T6SS_RhsGE_Vgr_subset"/>
</dbReference>
<gene>
    <name evidence="4" type="ORF">Xehl_01158</name>
</gene>
<dbReference type="AlphaFoldDB" id="A0A2D0IUG7"/>
<evidence type="ECO:0000259" key="3">
    <source>
        <dbReference type="Pfam" id="PF22178"/>
    </source>
</evidence>
<dbReference type="Gene3D" id="2.40.50.230">
    <property type="entry name" value="Gp5 N-terminal domain"/>
    <property type="match status" value="1"/>
</dbReference>
<dbReference type="Pfam" id="PF22178">
    <property type="entry name" value="Gp5_trimer_C"/>
    <property type="match status" value="1"/>
</dbReference>
<evidence type="ECO:0000259" key="2">
    <source>
        <dbReference type="Pfam" id="PF04717"/>
    </source>
</evidence>
<feature type="domain" description="Gp5/Type VI secretion system Vgr C-terminal trimerisation" evidence="3">
    <location>
        <begin position="106"/>
        <end position="203"/>
    </location>
</feature>
<dbReference type="InterPro" id="IPR037026">
    <property type="entry name" value="Vgr_OB-fold_dom_sf"/>
</dbReference>
<dbReference type="InterPro" id="IPR006531">
    <property type="entry name" value="Gp5/Vgr_OB"/>
</dbReference>
<dbReference type="InterPro" id="IPR006533">
    <property type="entry name" value="T6SS_Vgr_RhsGE"/>
</dbReference>
<evidence type="ECO:0000313" key="5">
    <source>
        <dbReference type="Proteomes" id="UP000225605"/>
    </source>
</evidence>
<dbReference type="PANTHER" id="PTHR32305:SF11">
    <property type="entry name" value="TYPE VI SECRETION SYSTEM SPIKE PROTEIN VGRG3"/>
    <property type="match status" value="1"/>
</dbReference>
<evidence type="ECO:0000313" key="4">
    <source>
        <dbReference type="EMBL" id="PHM25532.1"/>
    </source>
</evidence>
<proteinExistence type="inferred from homology"/>
<comment type="similarity">
    <text evidence="1">Belongs to the VgrG protein family.</text>
</comment>
<evidence type="ECO:0000256" key="1">
    <source>
        <dbReference type="ARBA" id="ARBA00005558"/>
    </source>
</evidence>
<dbReference type="InterPro" id="IPR050708">
    <property type="entry name" value="T6SS_VgrG/RHS"/>
</dbReference>
<sequence length="246" mass="26945">MIDGPQIAKVVGPAGEEIFCDQYGRIRLQFPWDRYGKSDDQSSCWIRVTQPWAGQGWGMLAIPRIGQEVVVDFLHGDPDQPIVTGRTYHASNIPPGGLPGSKTQMAFRSKTHKGEGYNELLFEDAKGSERLALHAQKDMSTEVLNDRATRVMHDHTESVGNNQVITVRKDRHKEVIGLEVSSIGTRQVTVEKTSVLSAKGAITIQSTEDGLYLGNAKGSISIDKNGNIHITGDTVIINGQKVITLN</sequence>
<dbReference type="EMBL" id="NIBT01000005">
    <property type="protein sequence ID" value="PHM25532.1"/>
    <property type="molecule type" value="Genomic_DNA"/>
</dbReference>
<name>A0A2D0IUG7_9GAMM</name>
<dbReference type="SUPFAM" id="SSF69255">
    <property type="entry name" value="gp5 N-terminal domain-like"/>
    <property type="match status" value="1"/>
</dbReference>
<dbReference type="NCBIfam" id="TIGR01646">
    <property type="entry name" value="vgr_GE"/>
    <property type="match status" value="1"/>
</dbReference>
<reference evidence="4 5" key="1">
    <citation type="journal article" date="2017" name="Nat. Microbiol.">
        <title>Natural product diversity associated with the nematode symbionts Photorhabdus and Xenorhabdus.</title>
        <authorList>
            <person name="Tobias N.J."/>
            <person name="Wolff H."/>
            <person name="Djahanschiri B."/>
            <person name="Grundmann F."/>
            <person name="Kronenwerth M."/>
            <person name="Shi Y.M."/>
            <person name="Simonyi S."/>
            <person name="Grun P."/>
            <person name="Shapiro-Ilan D."/>
            <person name="Pidot S.J."/>
            <person name="Stinear T.P."/>
            <person name="Ebersberger I."/>
            <person name="Bode H.B."/>
        </authorList>
    </citation>
    <scope>NUCLEOTIDE SEQUENCE [LARGE SCALE GENOMIC DNA]</scope>
    <source>
        <strain evidence="4 5">DSM 16337</strain>
    </source>
</reference>
<dbReference type="Pfam" id="PF04717">
    <property type="entry name" value="Phage_base_V"/>
    <property type="match status" value="1"/>
</dbReference>
<dbReference type="InterPro" id="IPR054030">
    <property type="entry name" value="Gp5_Vgr_C"/>
</dbReference>
<protein>
    <submittedName>
        <fullName evidence="4">Uncharacterized protein</fullName>
    </submittedName>
</protein>
<dbReference type="SUPFAM" id="SSF69349">
    <property type="entry name" value="Phage fibre proteins"/>
    <property type="match status" value="1"/>
</dbReference>
<comment type="caution">
    <text evidence="4">The sequence shown here is derived from an EMBL/GenBank/DDBJ whole genome shotgun (WGS) entry which is preliminary data.</text>
</comment>
<organism evidence="4 5">
    <name type="scientific">Xenorhabdus ehlersii</name>
    <dbReference type="NCBI Taxonomy" id="290111"/>
    <lineage>
        <taxon>Bacteria</taxon>
        <taxon>Pseudomonadati</taxon>
        <taxon>Pseudomonadota</taxon>
        <taxon>Gammaproteobacteria</taxon>
        <taxon>Enterobacterales</taxon>
        <taxon>Morganellaceae</taxon>
        <taxon>Xenorhabdus</taxon>
    </lineage>
</organism>
<feature type="domain" description="Gp5/Type VI secretion system Vgr protein OB-fold" evidence="2">
    <location>
        <begin position="22"/>
        <end position="88"/>
    </location>
</feature>
<dbReference type="Proteomes" id="UP000225605">
    <property type="component" value="Unassembled WGS sequence"/>
</dbReference>
<dbReference type="NCBIfam" id="TIGR03361">
    <property type="entry name" value="VI_Rhs_Vgr"/>
    <property type="match status" value="1"/>
</dbReference>